<evidence type="ECO:0000256" key="1">
    <source>
        <dbReference type="SAM" id="MobiDB-lite"/>
    </source>
</evidence>
<dbReference type="GeneID" id="113208847"/>
<feature type="compositionally biased region" description="Polar residues" evidence="1">
    <location>
        <begin position="93"/>
        <end position="110"/>
    </location>
</feature>
<organism evidence="2 3">
    <name type="scientific">Frankliniella occidentalis</name>
    <name type="common">Western flower thrips</name>
    <name type="synonym">Euthrips occidentalis</name>
    <dbReference type="NCBI Taxonomy" id="133901"/>
    <lineage>
        <taxon>Eukaryota</taxon>
        <taxon>Metazoa</taxon>
        <taxon>Ecdysozoa</taxon>
        <taxon>Arthropoda</taxon>
        <taxon>Hexapoda</taxon>
        <taxon>Insecta</taxon>
        <taxon>Pterygota</taxon>
        <taxon>Neoptera</taxon>
        <taxon>Paraneoptera</taxon>
        <taxon>Thysanoptera</taxon>
        <taxon>Terebrantia</taxon>
        <taxon>Thripoidea</taxon>
        <taxon>Thripidae</taxon>
        <taxon>Frankliniella</taxon>
    </lineage>
</organism>
<proteinExistence type="predicted"/>
<reference evidence="3" key="1">
    <citation type="submission" date="2025-08" db="UniProtKB">
        <authorList>
            <consortium name="RefSeq"/>
        </authorList>
    </citation>
    <scope>IDENTIFICATION</scope>
    <source>
        <tissue evidence="3">Whole organism</tissue>
    </source>
</reference>
<gene>
    <name evidence="3" type="primary">LOC113208847</name>
</gene>
<protein>
    <submittedName>
        <fullName evidence="3">Uncharacterized protein LOC113208847</fullName>
    </submittedName>
</protein>
<evidence type="ECO:0000313" key="2">
    <source>
        <dbReference type="Proteomes" id="UP000504606"/>
    </source>
</evidence>
<name>A0A9C6X1V7_FRAOC</name>
<dbReference type="OrthoDB" id="8193265at2759"/>
<keyword evidence="2" id="KW-1185">Reference proteome</keyword>
<accession>A0A9C6X1V7</accession>
<dbReference type="Proteomes" id="UP000504606">
    <property type="component" value="Unplaced"/>
</dbReference>
<feature type="region of interest" description="Disordered" evidence="1">
    <location>
        <begin position="88"/>
        <end position="110"/>
    </location>
</feature>
<sequence>MVLVPIHRVTRRLLGLFAILLALAALILFLGQLRHAYQQHLKFKRYETYSRYVDGVTNDLLKLEKLANNSNISMDQFFVALGQPPQHEKEKSLNITENTSNSSIEHLSAR</sequence>
<evidence type="ECO:0000313" key="3">
    <source>
        <dbReference type="RefSeq" id="XP_052127599.1"/>
    </source>
</evidence>
<dbReference type="AlphaFoldDB" id="A0A9C6X1V7"/>
<dbReference type="KEGG" id="foc:113208847"/>
<dbReference type="RefSeq" id="XP_052127599.1">
    <property type="nucleotide sequence ID" value="XM_052271639.1"/>
</dbReference>